<feature type="compositionally biased region" description="Basic and acidic residues" evidence="1">
    <location>
        <begin position="141"/>
        <end position="152"/>
    </location>
</feature>
<dbReference type="Proteomes" id="UP000621510">
    <property type="component" value="Unassembled WGS sequence"/>
</dbReference>
<evidence type="ECO:0000313" key="3">
    <source>
        <dbReference type="EMBL" id="MBL1113842.1"/>
    </source>
</evidence>
<dbReference type="PROSITE" id="PS51257">
    <property type="entry name" value="PROKAR_LIPOPROTEIN"/>
    <property type="match status" value="1"/>
</dbReference>
<gene>
    <name evidence="3" type="ORF">JK364_15790</name>
</gene>
<comment type="caution">
    <text evidence="3">The sequence shown here is derived from an EMBL/GenBank/DDBJ whole genome shotgun (WGS) entry which is preliminary data.</text>
</comment>
<reference evidence="3 4" key="1">
    <citation type="submission" date="2021-01" db="EMBL/GenBank/DDBJ databases">
        <title>WGS of actinomycetes isolated from Thailand.</title>
        <authorList>
            <person name="Thawai C."/>
        </authorList>
    </citation>
    <scope>NUCLEOTIDE SEQUENCE [LARGE SCALE GENOMIC DNA]</scope>
    <source>
        <strain evidence="3 4">CA3R110</strain>
    </source>
</reference>
<dbReference type="RefSeq" id="WP_201851700.1">
    <property type="nucleotide sequence ID" value="NZ_JAERRG010000005.1"/>
</dbReference>
<feature type="compositionally biased region" description="Gly residues" evidence="1">
    <location>
        <begin position="46"/>
        <end position="55"/>
    </location>
</feature>
<evidence type="ECO:0000256" key="2">
    <source>
        <dbReference type="SAM" id="SignalP"/>
    </source>
</evidence>
<accession>A0ABS1PPG1</accession>
<keyword evidence="4" id="KW-1185">Reference proteome</keyword>
<feature type="compositionally biased region" description="Low complexity" evidence="1">
    <location>
        <begin position="26"/>
        <end position="45"/>
    </location>
</feature>
<feature type="region of interest" description="Disordered" evidence="1">
    <location>
        <begin position="26"/>
        <end position="65"/>
    </location>
</feature>
<proteinExistence type="predicted"/>
<feature type="region of interest" description="Disordered" evidence="1">
    <location>
        <begin position="78"/>
        <end position="169"/>
    </location>
</feature>
<organism evidence="3 4">
    <name type="scientific">Streptomyces endocoffeicus</name>
    <dbReference type="NCBI Taxonomy" id="2898945"/>
    <lineage>
        <taxon>Bacteria</taxon>
        <taxon>Bacillati</taxon>
        <taxon>Actinomycetota</taxon>
        <taxon>Actinomycetes</taxon>
        <taxon>Kitasatosporales</taxon>
        <taxon>Streptomycetaceae</taxon>
        <taxon>Streptomyces</taxon>
    </lineage>
</organism>
<evidence type="ECO:0000313" key="4">
    <source>
        <dbReference type="Proteomes" id="UP000621510"/>
    </source>
</evidence>
<dbReference type="EMBL" id="JAERRG010000005">
    <property type="protein sequence ID" value="MBL1113842.1"/>
    <property type="molecule type" value="Genomic_DNA"/>
</dbReference>
<sequence>MRNHRLTLALAATTAGLALFVTGCSGSSDSDGAKDSSSSESSAASGGSGGSGDSGDSGDSGSAAFDKAQKLRTCLRGKGIDVPDLKPGEDPHSATLGQPEGTSADKWSKALKDCGSNMAGGGSGGAADQQDSLDQQVKIAECVRGKGFDMPDPKPGPDGANTGFRVPKGADPDKFLKALNECAA</sequence>
<feature type="chain" id="PRO_5047171520" description="Lipoprotein" evidence="2">
    <location>
        <begin position="24"/>
        <end position="184"/>
    </location>
</feature>
<name>A0ABS1PPG1_9ACTN</name>
<keyword evidence="2" id="KW-0732">Signal</keyword>
<evidence type="ECO:0008006" key="5">
    <source>
        <dbReference type="Google" id="ProtNLM"/>
    </source>
</evidence>
<feature type="compositionally biased region" description="Basic and acidic residues" evidence="1">
    <location>
        <begin position="78"/>
        <end position="92"/>
    </location>
</feature>
<feature type="signal peptide" evidence="2">
    <location>
        <begin position="1"/>
        <end position="23"/>
    </location>
</feature>
<protein>
    <recommendedName>
        <fullName evidence="5">Lipoprotein</fullName>
    </recommendedName>
</protein>
<evidence type="ECO:0000256" key="1">
    <source>
        <dbReference type="SAM" id="MobiDB-lite"/>
    </source>
</evidence>